<dbReference type="RefSeq" id="WP_345215605.1">
    <property type="nucleotide sequence ID" value="NZ_BAABGN010000006.1"/>
</dbReference>
<feature type="transmembrane region" description="Helical" evidence="3">
    <location>
        <begin position="37"/>
        <end position="56"/>
    </location>
</feature>
<evidence type="ECO:0000259" key="4">
    <source>
        <dbReference type="Pfam" id="PF03816"/>
    </source>
</evidence>
<organism evidence="5 6">
    <name type="scientific">Georgenia halophila</name>
    <dbReference type="NCBI Taxonomy" id="620889"/>
    <lineage>
        <taxon>Bacteria</taxon>
        <taxon>Bacillati</taxon>
        <taxon>Actinomycetota</taxon>
        <taxon>Actinomycetes</taxon>
        <taxon>Micrococcales</taxon>
        <taxon>Bogoriellaceae</taxon>
        <taxon>Georgenia</taxon>
    </lineage>
</organism>
<name>A0ABP8L2Q0_9MICO</name>
<proteinExistence type="inferred from homology"/>
<protein>
    <submittedName>
        <fullName evidence="5">LCP family protein</fullName>
    </submittedName>
</protein>
<dbReference type="PANTHER" id="PTHR33392:SF6">
    <property type="entry name" value="POLYISOPRENYL-TEICHOIC ACID--PEPTIDOGLYCAN TEICHOIC ACID TRANSFERASE TAGU"/>
    <property type="match status" value="1"/>
</dbReference>
<sequence length="416" mass="44897">MPRHALTLPRFAHAASGRLLSARHARSLRHHELRRRLLTSAVGIVVFLVSSVGFAYSNLQGNVGRHDIDELVGTERPTRPDEGEETPEDPQAGQALNILVIGSDVRTEEDAAEQGVTGMRGDATMIAHVSADRSRVEVVSIPRDTLVDIPSCTLPDGTETGKRFDQRFNSAFAIGGSTGDVAHAAACTLKTVESLTGVYIDDFVVVDFAGFEAMVDALGGVPMYIPEPVDDERAHVVLEQGCQVLDGDEALGYARARYSFKDGSDISRIGRQQELVAAIVREALSKNLLTEMPALYRFLDASTKTLTTGDWIGQLPNMAGLANSLRGIDPEGIRFATMPFEWAGPAVVPTAEAETVWENLRNDRPIDADITGTGEEPTEEATTEEPTTEEPTTEEPTTQQPTETPSAEETTPVCTG</sequence>
<dbReference type="InterPro" id="IPR004474">
    <property type="entry name" value="LytR_CpsA_psr"/>
</dbReference>
<feature type="compositionally biased region" description="Acidic residues" evidence="2">
    <location>
        <begin position="376"/>
        <end position="393"/>
    </location>
</feature>
<comment type="similarity">
    <text evidence="1">Belongs to the LytR/CpsA/Psr (LCP) family.</text>
</comment>
<keyword evidence="3" id="KW-1133">Transmembrane helix</keyword>
<dbReference type="InterPro" id="IPR050922">
    <property type="entry name" value="LytR/CpsA/Psr_CW_biosynth"/>
</dbReference>
<dbReference type="EMBL" id="BAABGN010000006">
    <property type="protein sequence ID" value="GAA4421650.1"/>
    <property type="molecule type" value="Genomic_DNA"/>
</dbReference>
<dbReference type="NCBIfam" id="TIGR00350">
    <property type="entry name" value="lytR_cpsA_psr"/>
    <property type="match status" value="1"/>
</dbReference>
<dbReference type="PANTHER" id="PTHR33392">
    <property type="entry name" value="POLYISOPRENYL-TEICHOIC ACID--PEPTIDOGLYCAN TEICHOIC ACID TRANSFERASE TAGU"/>
    <property type="match status" value="1"/>
</dbReference>
<evidence type="ECO:0000313" key="6">
    <source>
        <dbReference type="Proteomes" id="UP001500622"/>
    </source>
</evidence>
<feature type="region of interest" description="Disordered" evidence="2">
    <location>
        <begin position="361"/>
        <end position="416"/>
    </location>
</feature>
<evidence type="ECO:0000256" key="2">
    <source>
        <dbReference type="SAM" id="MobiDB-lite"/>
    </source>
</evidence>
<evidence type="ECO:0000256" key="1">
    <source>
        <dbReference type="ARBA" id="ARBA00006068"/>
    </source>
</evidence>
<feature type="region of interest" description="Disordered" evidence="2">
    <location>
        <begin position="67"/>
        <end position="95"/>
    </location>
</feature>
<keyword evidence="3" id="KW-0472">Membrane</keyword>
<evidence type="ECO:0000256" key="3">
    <source>
        <dbReference type="SAM" id="Phobius"/>
    </source>
</evidence>
<accession>A0ABP8L2Q0</accession>
<dbReference type="Gene3D" id="3.40.630.190">
    <property type="entry name" value="LCP protein"/>
    <property type="match status" value="1"/>
</dbReference>
<dbReference type="Proteomes" id="UP001500622">
    <property type="component" value="Unassembled WGS sequence"/>
</dbReference>
<feature type="domain" description="Cell envelope-related transcriptional attenuator" evidence="4">
    <location>
        <begin position="120"/>
        <end position="283"/>
    </location>
</feature>
<gene>
    <name evidence="5" type="ORF">GCM10023169_14710</name>
</gene>
<keyword evidence="3" id="KW-0812">Transmembrane</keyword>
<feature type="compositionally biased region" description="Low complexity" evidence="2">
    <location>
        <begin position="394"/>
        <end position="416"/>
    </location>
</feature>
<keyword evidence="6" id="KW-1185">Reference proteome</keyword>
<evidence type="ECO:0000313" key="5">
    <source>
        <dbReference type="EMBL" id="GAA4421650.1"/>
    </source>
</evidence>
<reference evidence="6" key="1">
    <citation type="journal article" date="2019" name="Int. J. Syst. Evol. Microbiol.">
        <title>The Global Catalogue of Microorganisms (GCM) 10K type strain sequencing project: providing services to taxonomists for standard genome sequencing and annotation.</title>
        <authorList>
            <consortium name="The Broad Institute Genomics Platform"/>
            <consortium name="The Broad Institute Genome Sequencing Center for Infectious Disease"/>
            <person name="Wu L."/>
            <person name="Ma J."/>
        </authorList>
    </citation>
    <scope>NUCLEOTIDE SEQUENCE [LARGE SCALE GENOMIC DNA]</scope>
    <source>
        <strain evidence="6">JCM 17810</strain>
    </source>
</reference>
<dbReference type="Pfam" id="PF03816">
    <property type="entry name" value="LytR_cpsA_psr"/>
    <property type="match status" value="1"/>
</dbReference>
<comment type="caution">
    <text evidence="5">The sequence shown here is derived from an EMBL/GenBank/DDBJ whole genome shotgun (WGS) entry which is preliminary data.</text>
</comment>